<dbReference type="InterPro" id="IPR007197">
    <property type="entry name" value="rSAM"/>
</dbReference>
<dbReference type="InterPro" id="IPR012837">
    <property type="entry name" value="NrdG"/>
</dbReference>
<dbReference type="InterPro" id="IPR013785">
    <property type="entry name" value="Aldolase_TIM"/>
</dbReference>
<dbReference type="SFLD" id="SFLDG01066">
    <property type="entry name" value="organic_radical-activating_enz"/>
    <property type="match status" value="1"/>
</dbReference>
<evidence type="ECO:0000256" key="4">
    <source>
        <dbReference type="ARBA" id="ARBA00022723"/>
    </source>
</evidence>
<evidence type="ECO:0000256" key="5">
    <source>
        <dbReference type="ARBA" id="ARBA00023004"/>
    </source>
</evidence>
<dbReference type="SFLD" id="SFLDF00299">
    <property type="entry name" value="anaerobic_ribonucleoside-triph"/>
    <property type="match status" value="1"/>
</dbReference>
<dbReference type="InterPro" id="IPR034457">
    <property type="entry name" value="Organic_radical-activating"/>
</dbReference>
<dbReference type="GO" id="GO:0046872">
    <property type="term" value="F:metal ion binding"/>
    <property type="evidence" value="ECO:0007669"/>
    <property type="project" value="UniProtKB-KW"/>
</dbReference>
<comment type="cofactor">
    <cofactor evidence="1">
        <name>[4Fe-4S] cluster</name>
        <dbReference type="ChEBI" id="CHEBI:49883"/>
    </cofactor>
</comment>
<organism evidence="7">
    <name type="scientific">Siphoviridae sp. cttFh17</name>
    <dbReference type="NCBI Taxonomy" id="2826491"/>
    <lineage>
        <taxon>Viruses</taxon>
        <taxon>Duplodnaviria</taxon>
        <taxon>Heunggongvirae</taxon>
        <taxon>Uroviricota</taxon>
        <taxon>Caudoviricetes</taxon>
    </lineage>
</organism>
<keyword evidence="5" id="KW-0408">Iron</keyword>
<dbReference type="Gene3D" id="3.20.20.70">
    <property type="entry name" value="Aldolase class I"/>
    <property type="match status" value="1"/>
</dbReference>
<keyword evidence="3" id="KW-0949">S-adenosyl-L-methionine</keyword>
<dbReference type="EMBL" id="BK015176">
    <property type="protein sequence ID" value="DAD94284.1"/>
    <property type="molecule type" value="Genomic_DNA"/>
</dbReference>
<dbReference type="PIRSF" id="PIRSF000368">
    <property type="entry name" value="NrdG"/>
    <property type="match status" value="1"/>
</dbReference>
<dbReference type="SFLD" id="SFLDG01063">
    <property type="entry name" value="activating_enzymes__group_1"/>
    <property type="match status" value="1"/>
</dbReference>
<name>A0A8S5NIR7_9CAUD</name>
<evidence type="ECO:0000256" key="1">
    <source>
        <dbReference type="ARBA" id="ARBA00001966"/>
    </source>
</evidence>
<keyword evidence="6" id="KW-0411">Iron-sulfur</keyword>
<dbReference type="InterPro" id="IPR058240">
    <property type="entry name" value="rSAM_sf"/>
</dbReference>
<keyword evidence="2" id="KW-0004">4Fe-4S</keyword>
<proteinExistence type="predicted"/>
<dbReference type="PANTHER" id="PTHR30352:SF2">
    <property type="entry name" value="ANAEROBIC RIBONUCLEOSIDE-TRIPHOSPHATE REDUCTASE-ACTIVATING PROTEIN"/>
    <property type="match status" value="1"/>
</dbReference>
<dbReference type="SUPFAM" id="SSF102114">
    <property type="entry name" value="Radical SAM enzymes"/>
    <property type="match status" value="1"/>
</dbReference>
<evidence type="ECO:0000256" key="2">
    <source>
        <dbReference type="ARBA" id="ARBA00022485"/>
    </source>
</evidence>
<dbReference type="SFLD" id="SFLDS00029">
    <property type="entry name" value="Radical_SAM"/>
    <property type="match status" value="1"/>
</dbReference>
<dbReference type="GO" id="GO:0043365">
    <property type="term" value="F:[formate-C-acetyltransferase]-activating enzyme activity"/>
    <property type="evidence" value="ECO:0007669"/>
    <property type="project" value="InterPro"/>
</dbReference>
<dbReference type="GO" id="GO:0004748">
    <property type="term" value="F:ribonucleoside-diphosphate reductase activity, thioredoxin disulfide as acceptor"/>
    <property type="evidence" value="ECO:0007669"/>
    <property type="project" value="TreeGrafter"/>
</dbReference>
<sequence length="190" mass="22224">MRYSSIRNLDISNGEGVGVSLFVQGCDRHCFNCFNSETWDFNGGKEWTEETKNKFMELIDRPYINRISVLGGEPLAEQNLDEVLSLIKEIHSSFPEKTIWLYTGFRWNYIMNYQPVETDGFDYFDYIEESYNDGLMEKRKQIISLCDVVIDGEYIDEQKDLTLKWRGSKNQNCIDAKQSLAQNKVVLYCD</sequence>
<evidence type="ECO:0000256" key="3">
    <source>
        <dbReference type="ARBA" id="ARBA00022691"/>
    </source>
</evidence>
<keyword evidence="4" id="KW-0479">Metal-binding</keyword>
<accession>A0A8S5NIR7</accession>
<evidence type="ECO:0000256" key="6">
    <source>
        <dbReference type="ARBA" id="ARBA00023014"/>
    </source>
</evidence>
<evidence type="ECO:0000313" key="7">
    <source>
        <dbReference type="EMBL" id="DAD94284.1"/>
    </source>
</evidence>
<dbReference type="PROSITE" id="PS51257">
    <property type="entry name" value="PROKAR_LIPOPROTEIN"/>
    <property type="match status" value="1"/>
</dbReference>
<protein>
    <submittedName>
        <fullName evidence="7">4Fe-4S single cluster domain protein</fullName>
    </submittedName>
</protein>
<reference evidence="7" key="1">
    <citation type="journal article" date="2021" name="Proc. Natl. Acad. Sci. U.S.A.">
        <title>A Catalog of Tens of Thousands of Viruses from Human Metagenomes Reveals Hidden Associations with Chronic Diseases.</title>
        <authorList>
            <person name="Tisza M.J."/>
            <person name="Buck C.B."/>
        </authorList>
    </citation>
    <scope>NUCLEOTIDE SEQUENCE</scope>
    <source>
        <strain evidence="7">CttFh17</strain>
    </source>
</reference>
<dbReference type="Pfam" id="PF13353">
    <property type="entry name" value="Fer4_12"/>
    <property type="match status" value="1"/>
</dbReference>
<dbReference type="GO" id="GO:0051539">
    <property type="term" value="F:4 iron, 4 sulfur cluster binding"/>
    <property type="evidence" value="ECO:0007669"/>
    <property type="project" value="UniProtKB-KW"/>
</dbReference>
<dbReference type="PANTHER" id="PTHR30352">
    <property type="entry name" value="PYRUVATE FORMATE-LYASE-ACTIVATING ENZYME"/>
    <property type="match status" value="1"/>
</dbReference>